<sequence>MSDSRRFDRRKFHERRVSRFSITDMMQQGIFVEDSLGREWINNDNGYFTLQAFPEANKVVILSLSEIYRKARIVLDGNRRIIARRRKSDDRLDRIAFVPK</sequence>
<evidence type="ECO:0000313" key="2">
    <source>
        <dbReference type="Proteomes" id="UP000388452"/>
    </source>
</evidence>
<proteinExistence type="predicted"/>
<name>A0A5P8JV69_9LACO</name>
<gene>
    <name evidence="1" type="ORF">LM010_14810</name>
</gene>
<dbReference type="AlphaFoldDB" id="A0A5P8JV69"/>
<evidence type="ECO:0000313" key="1">
    <source>
        <dbReference type="EMBL" id="QFQ92579.1"/>
    </source>
</evidence>
<protein>
    <submittedName>
        <fullName evidence="1">Uncharacterized protein</fullName>
    </submittedName>
</protein>
<reference evidence="1 2" key="1">
    <citation type="submission" date="2019-10" db="EMBL/GenBank/DDBJ databases">
        <title>Genome sequencing of Lactobacillus manihotivorans.</title>
        <authorList>
            <person name="Kim K."/>
        </authorList>
    </citation>
    <scope>NUCLEOTIDE SEQUENCE [LARGE SCALE GENOMIC DNA]</scope>
    <source>
        <strain evidence="1 2">LM010</strain>
    </source>
</reference>
<dbReference type="RefSeq" id="WP_056963517.1">
    <property type="nucleotide sequence ID" value="NZ_CP045068.1"/>
</dbReference>
<dbReference type="Proteomes" id="UP000388452">
    <property type="component" value="Chromosome"/>
</dbReference>
<organism evidence="1 2">
    <name type="scientific">Lacticaseibacillus manihotivorans</name>
    <dbReference type="NCBI Taxonomy" id="88233"/>
    <lineage>
        <taxon>Bacteria</taxon>
        <taxon>Bacillati</taxon>
        <taxon>Bacillota</taxon>
        <taxon>Bacilli</taxon>
        <taxon>Lactobacillales</taxon>
        <taxon>Lactobacillaceae</taxon>
        <taxon>Lacticaseibacillus</taxon>
    </lineage>
</organism>
<dbReference type="EMBL" id="CP045068">
    <property type="protein sequence ID" value="QFQ92579.1"/>
    <property type="molecule type" value="Genomic_DNA"/>
</dbReference>
<accession>A0A5P8JV69</accession>